<comment type="similarity">
    <text evidence="1 3">Belongs to the short-chain dehydrogenases/reductases (SDR) family.</text>
</comment>
<dbReference type="Gene3D" id="3.40.50.720">
    <property type="entry name" value="NAD(P)-binding Rossmann-like Domain"/>
    <property type="match status" value="1"/>
</dbReference>
<dbReference type="GeneID" id="100121951"/>
<sequence>MTPECISSGNDKSLSSGQSITGRKQKPLPPPPRYHARVVRSNGTRTLLLRFGKSVRLLFELRFQGKKMQIKDKKAMVIGACDGLGMAFSKELLRNGVARVLMIDMNETLGRAQADRLNEEFGRNRATFTKCDVTKGSEFDACFKDAVNTLGALDIIVNNAAMIDEVNFHRTIDTNVTAVFRASMMGVQQMGKDTGGKGGVIVNVASVLGLEACPQLPIYSATNHAVIAFSRSFSQPYHYQRTGVRLMVLCPGLTESPMLENLKNEQFVPRPEELLEAMKEFHPQRAENVAHALVYVIRCAQNGSVWITEDSKPVYEIQLPDSLPTKEAY</sequence>
<dbReference type="PANTHER" id="PTHR44229:SF8">
    <property type="entry name" value="ALCOHOL DEHYDROGENASE-RELATED"/>
    <property type="match status" value="1"/>
</dbReference>
<dbReference type="GO" id="GO:0005737">
    <property type="term" value="C:cytoplasm"/>
    <property type="evidence" value="ECO:0007669"/>
    <property type="project" value="TreeGrafter"/>
</dbReference>
<dbReference type="EnsemblMetazoa" id="XM_001605503">
    <property type="protein sequence ID" value="XP_001605553"/>
    <property type="gene ID" value="LOC100121951"/>
</dbReference>
<dbReference type="AlphaFoldDB" id="A0A7M7G6X8"/>
<dbReference type="InterPro" id="IPR002347">
    <property type="entry name" value="SDR_fam"/>
</dbReference>
<evidence type="ECO:0000256" key="3">
    <source>
        <dbReference type="RuleBase" id="RU000363"/>
    </source>
</evidence>
<dbReference type="InParanoid" id="A0A7M7G6X8"/>
<feature type="region of interest" description="Disordered" evidence="4">
    <location>
        <begin position="1"/>
        <end position="36"/>
    </location>
</feature>
<dbReference type="Proteomes" id="UP000002358">
    <property type="component" value="Chromosome 5"/>
</dbReference>
<dbReference type="GO" id="GO:0016616">
    <property type="term" value="F:oxidoreductase activity, acting on the CH-OH group of donors, NAD or NADP as acceptor"/>
    <property type="evidence" value="ECO:0007669"/>
    <property type="project" value="TreeGrafter"/>
</dbReference>
<dbReference type="Pfam" id="PF00106">
    <property type="entry name" value="adh_short"/>
    <property type="match status" value="1"/>
</dbReference>
<protein>
    <recommendedName>
        <fullName evidence="7">15-hydroxyprostaglandin dehydrogenase [NAD(+)]-like</fullName>
    </recommendedName>
</protein>
<reference evidence="5" key="1">
    <citation type="submission" date="2021-01" db="UniProtKB">
        <authorList>
            <consortium name="EnsemblMetazoa"/>
        </authorList>
    </citation>
    <scope>IDENTIFICATION</scope>
</reference>
<evidence type="ECO:0008006" key="7">
    <source>
        <dbReference type="Google" id="ProtNLM"/>
    </source>
</evidence>
<evidence type="ECO:0000313" key="6">
    <source>
        <dbReference type="Proteomes" id="UP000002358"/>
    </source>
</evidence>
<evidence type="ECO:0000256" key="2">
    <source>
        <dbReference type="ARBA" id="ARBA00023002"/>
    </source>
</evidence>
<dbReference type="RefSeq" id="XP_001605553.3">
    <property type="nucleotide sequence ID" value="XM_001605503.5"/>
</dbReference>
<dbReference type="SUPFAM" id="SSF51735">
    <property type="entry name" value="NAD(P)-binding Rossmann-fold domains"/>
    <property type="match status" value="1"/>
</dbReference>
<accession>A0A7M7G6X8</accession>
<keyword evidence="2" id="KW-0560">Oxidoreductase</keyword>
<dbReference type="KEGG" id="nvi:100121951"/>
<dbReference type="InterPro" id="IPR036291">
    <property type="entry name" value="NAD(P)-bd_dom_sf"/>
</dbReference>
<evidence type="ECO:0000313" key="5">
    <source>
        <dbReference type="EnsemblMetazoa" id="XP_001605553"/>
    </source>
</evidence>
<evidence type="ECO:0000256" key="1">
    <source>
        <dbReference type="ARBA" id="ARBA00006484"/>
    </source>
</evidence>
<feature type="compositionally biased region" description="Polar residues" evidence="4">
    <location>
        <begin position="1"/>
        <end position="22"/>
    </location>
</feature>
<dbReference type="SMR" id="A0A7M7G6X8"/>
<dbReference type="PRINTS" id="PR00080">
    <property type="entry name" value="SDRFAMILY"/>
</dbReference>
<organism evidence="5 6">
    <name type="scientific">Nasonia vitripennis</name>
    <name type="common">Parasitic wasp</name>
    <dbReference type="NCBI Taxonomy" id="7425"/>
    <lineage>
        <taxon>Eukaryota</taxon>
        <taxon>Metazoa</taxon>
        <taxon>Ecdysozoa</taxon>
        <taxon>Arthropoda</taxon>
        <taxon>Hexapoda</taxon>
        <taxon>Insecta</taxon>
        <taxon>Pterygota</taxon>
        <taxon>Neoptera</taxon>
        <taxon>Endopterygota</taxon>
        <taxon>Hymenoptera</taxon>
        <taxon>Apocrita</taxon>
        <taxon>Proctotrupomorpha</taxon>
        <taxon>Chalcidoidea</taxon>
        <taxon>Pteromalidae</taxon>
        <taxon>Pteromalinae</taxon>
        <taxon>Nasonia</taxon>
    </lineage>
</organism>
<name>A0A7M7G6X8_NASVI</name>
<dbReference type="OMA" id="VANIAIM"/>
<evidence type="ECO:0000256" key="4">
    <source>
        <dbReference type="SAM" id="MobiDB-lite"/>
    </source>
</evidence>
<dbReference type="PRINTS" id="PR01167">
    <property type="entry name" value="INSADHFAMILY"/>
</dbReference>
<dbReference type="FunCoup" id="A0A7M7G6X8">
    <property type="interactions" value="113"/>
</dbReference>
<dbReference type="PANTHER" id="PTHR44229">
    <property type="entry name" value="15-HYDROXYPROSTAGLANDIN DEHYDROGENASE [NAD(+)]"/>
    <property type="match status" value="1"/>
</dbReference>
<proteinExistence type="inferred from homology"/>
<dbReference type="OrthoDB" id="417891at2759"/>
<dbReference type="FunFam" id="3.40.50.720:FF:000149">
    <property type="entry name" value="15-hydroxyprostaglandin dehydrogenase [NAD(+)]"/>
    <property type="match status" value="1"/>
</dbReference>
<keyword evidence="6" id="KW-1185">Reference proteome</keyword>